<name>A0A2R8ALA5_9RHOB</name>
<protein>
    <submittedName>
        <fullName evidence="1">Uncharacterized protein</fullName>
    </submittedName>
</protein>
<accession>A0A2R8ALA5</accession>
<reference evidence="1 2" key="1">
    <citation type="submission" date="2018-03" db="EMBL/GenBank/DDBJ databases">
        <authorList>
            <person name="Keele B.F."/>
        </authorList>
    </citation>
    <scope>NUCLEOTIDE SEQUENCE [LARGE SCALE GENOMIC DNA]</scope>
    <source>
        <strain evidence="1 2">CECT 8811</strain>
    </source>
</reference>
<organism evidence="1 2">
    <name type="scientific">Aliiroseovarius pelagivivens</name>
    <dbReference type="NCBI Taxonomy" id="1639690"/>
    <lineage>
        <taxon>Bacteria</taxon>
        <taxon>Pseudomonadati</taxon>
        <taxon>Pseudomonadota</taxon>
        <taxon>Alphaproteobacteria</taxon>
        <taxon>Rhodobacterales</taxon>
        <taxon>Paracoccaceae</taxon>
        <taxon>Aliiroseovarius</taxon>
    </lineage>
</organism>
<dbReference type="EMBL" id="OMOI01000001">
    <property type="protein sequence ID" value="SPF76790.1"/>
    <property type="molecule type" value="Genomic_DNA"/>
</dbReference>
<dbReference type="Proteomes" id="UP000244911">
    <property type="component" value="Unassembled WGS sequence"/>
</dbReference>
<gene>
    <name evidence="1" type="ORF">ALP8811_01804</name>
</gene>
<keyword evidence="2" id="KW-1185">Reference proteome</keyword>
<proteinExistence type="predicted"/>
<evidence type="ECO:0000313" key="1">
    <source>
        <dbReference type="EMBL" id="SPF76790.1"/>
    </source>
</evidence>
<sequence length="46" mass="5097">MLQAHPVLVGPDVRTDMRVHAVGVEVVEIARLSGKIAYGSQWFESF</sequence>
<dbReference type="AlphaFoldDB" id="A0A2R8ALA5"/>
<evidence type="ECO:0000313" key="2">
    <source>
        <dbReference type="Proteomes" id="UP000244911"/>
    </source>
</evidence>